<reference evidence="3" key="1">
    <citation type="submission" date="2022-11" db="UniProtKB">
        <authorList>
            <consortium name="WormBaseParasite"/>
        </authorList>
    </citation>
    <scope>IDENTIFICATION</scope>
</reference>
<accession>A0A914PJJ5</accession>
<dbReference type="SMART" id="SM00225">
    <property type="entry name" value="BTB"/>
    <property type="match status" value="1"/>
</dbReference>
<evidence type="ECO:0000259" key="1">
    <source>
        <dbReference type="PROSITE" id="PS50097"/>
    </source>
</evidence>
<evidence type="ECO:0000313" key="3">
    <source>
        <dbReference type="WBParaSite" id="PDA_v2.g15936.t1"/>
    </source>
</evidence>
<evidence type="ECO:0000313" key="2">
    <source>
        <dbReference type="Proteomes" id="UP000887578"/>
    </source>
</evidence>
<dbReference type="PROSITE" id="PS50097">
    <property type="entry name" value="BTB"/>
    <property type="match status" value="1"/>
</dbReference>
<name>A0A914PJJ5_9BILA</name>
<sequence length="369" mass="43462">MNFNKTKSVNETLKFLFESKKNTDVTFVIHGRELEAHKLVVTSRSSVLEAMIYNDLAPKNGKHLIGDPKITFEDFENFLQFLYTDKCEMTAENIENLLHLSIFYDVEFLTQKCVKLIKSSLNFENIMKFSEIGILYSDSCNLLDICISKLPEYIKNISFNFRENNIEKWISPELALKIVEKCPRNKNDTENQIFKKVYEWATKITDEQNVLTENVKMILEPFLPFIKFEDLEPITLATIVKDDNLLDPEHFSDIICKAVKRYNEGLTAILLEWKKPSTIKRLVASSIPASDYRQYRLSHDLSDLERSFLLKFVFLDTLRRSNDFWEFWLLITENRKFGVPHVARYEKFFCCYRTKSLINLLLLRQYLDG</sequence>
<dbReference type="InterPro" id="IPR000210">
    <property type="entry name" value="BTB/POZ_dom"/>
</dbReference>
<dbReference type="Proteomes" id="UP000887578">
    <property type="component" value="Unplaced"/>
</dbReference>
<feature type="domain" description="BTB" evidence="1">
    <location>
        <begin position="23"/>
        <end position="91"/>
    </location>
</feature>
<dbReference type="PANTHER" id="PTHR45774:SF4">
    <property type="entry name" value="AXUNDEAD, ISOFORM F"/>
    <property type="match status" value="1"/>
</dbReference>
<proteinExistence type="predicted"/>
<dbReference type="Gene3D" id="3.30.710.10">
    <property type="entry name" value="Potassium Channel Kv1.1, Chain A"/>
    <property type="match status" value="1"/>
</dbReference>
<dbReference type="WBParaSite" id="PDA_v2.g15936.t1">
    <property type="protein sequence ID" value="PDA_v2.g15936.t1"/>
    <property type="gene ID" value="PDA_v2.g15936"/>
</dbReference>
<dbReference type="AlphaFoldDB" id="A0A914PJJ5"/>
<organism evidence="2 3">
    <name type="scientific">Panagrolaimus davidi</name>
    <dbReference type="NCBI Taxonomy" id="227884"/>
    <lineage>
        <taxon>Eukaryota</taxon>
        <taxon>Metazoa</taxon>
        <taxon>Ecdysozoa</taxon>
        <taxon>Nematoda</taxon>
        <taxon>Chromadorea</taxon>
        <taxon>Rhabditida</taxon>
        <taxon>Tylenchina</taxon>
        <taxon>Panagrolaimomorpha</taxon>
        <taxon>Panagrolaimoidea</taxon>
        <taxon>Panagrolaimidae</taxon>
        <taxon>Panagrolaimus</taxon>
    </lineage>
</organism>
<dbReference type="SUPFAM" id="SSF54695">
    <property type="entry name" value="POZ domain"/>
    <property type="match status" value="1"/>
</dbReference>
<dbReference type="Pfam" id="PF00651">
    <property type="entry name" value="BTB"/>
    <property type="match status" value="1"/>
</dbReference>
<keyword evidence="2" id="KW-1185">Reference proteome</keyword>
<dbReference type="PANTHER" id="PTHR45774">
    <property type="entry name" value="BTB/POZ DOMAIN-CONTAINING"/>
    <property type="match status" value="1"/>
</dbReference>
<dbReference type="GO" id="GO:0005829">
    <property type="term" value="C:cytosol"/>
    <property type="evidence" value="ECO:0007669"/>
    <property type="project" value="TreeGrafter"/>
</dbReference>
<protein>
    <submittedName>
        <fullName evidence="3">BTB domain-containing protein</fullName>
    </submittedName>
</protein>
<dbReference type="GO" id="GO:0022008">
    <property type="term" value="P:neurogenesis"/>
    <property type="evidence" value="ECO:0007669"/>
    <property type="project" value="TreeGrafter"/>
</dbReference>
<dbReference type="CDD" id="cd18186">
    <property type="entry name" value="BTB_POZ_ZBTB_KLHL-like"/>
    <property type="match status" value="1"/>
</dbReference>
<dbReference type="InterPro" id="IPR011333">
    <property type="entry name" value="SKP1/BTB/POZ_sf"/>
</dbReference>